<organism evidence="1 2">
    <name type="scientific">Actinidia rufa</name>
    <dbReference type="NCBI Taxonomy" id="165716"/>
    <lineage>
        <taxon>Eukaryota</taxon>
        <taxon>Viridiplantae</taxon>
        <taxon>Streptophyta</taxon>
        <taxon>Embryophyta</taxon>
        <taxon>Tracheophyta</taxon>
        <taxon>Spermatophyta</taxon>
        <taxon>Magnoliopsida</taxon>
        <taxon>eudicotyledons</taxon>
        <taxon>Gunneridae</taxon>
        <taxon>Pentapetalae</taxon>
        <taxon>asterids</taxon>
        <taxon>Ericales</taxon>
        <taxon>Actinidiaceae</taxon>
        <taxon>Actinidia</taxon>
    </lineage>
</organism>
<accession>A0A7J0HDM3</accession>
<evidence type="ECO:0000313" key="2">
    <source>
        <dbReference type="Proteomes" id="UP000585474"/>
    </source>
</evidence>
<reference evidence="1 2" key="1">
    <citation type="submission" date="2019-07" db="EMBL/GenBank/DDBJ databases">
        <title>De Novo Assembly of kiwifruit Actinidia rufa.</title>
        <authorList>
            <person name="Sugita-Konishi S."/>
            <person name="Sato K."/>
            <person name="Mori E."/>
            <person name="Abe Y."/>
            <person name="Kisaki G."/>
            <person name="Hamano K."/>
            <person name="Suezawa K."/>
            <person name="Otani M."/>
            <person name="Fukuda T."/>
            <person name="Manabe T."/>
            <person name="Gomi K."/>
            <person name="Tabuchi M."/>
            <person name="Akimitsu K."/>
            <person name="Kataoka I."/>
        </authorList>
    </citation>
    <scope>NUCLEOTIDE SEQUENCE [LARGE SCALE GENOMIC DNA]</scope>
    <source>
        <strain evidence="2">cv. Fuchu</strain>
    </source>
</reference>
<dbReference type="EMBL" id="BJWL01000029">
    <property type="protein sequence ID" value="GFZ21102.1"/>
    <property type="molecule type" value="Genomic_DNA"/>
</dbReference>
<gene>
    <name evidence="1" type="ORF">Acr_29g0002640</name>
</gene>
<dbReference type="Proteomes" id="UP000585474">
    <property type="component" value="Unassembled WGS sequence"/>
</dbReference>
<protein>
    <submittedName>
        <fullName evidence="1">Uncharacterized protein</fullName>
    </submittedName>
</protein>
<dbReference type="AlphaFoldDB" id="A0A7J0HDM3"/>
<name>A0A7J0HDM3_9ERIC</name>
<sequence length="269" mass="30252">MDTCKRDNLGNASVTLGLLSYDSTPNFTIWNDIDFEDLMNAIHTCHTTAANQWANFIAIDYGKNSVDGKLCPNWERPYKIVKLTSKGAYYLEDTEGKQTPRPWNSNNLRKIDVARKYFLTMLKSAISDTGKTILTEHLLLVTDYLPATRESVALIGDMFLKGHRSLDILKRIRSFIHSCDELLGVEADKVAPPRPDEDVGDMITGYQPSPKSMARNIDVGPAFQAVDFLNGKLLCGCDDLNSSKVIPGTLQRRNQEFYIGEAKLRLSRR</sequence>
<evidence type="ECO:0000313" key="1">
    <source>
        <dbReference type="EMBL" id="GFZ21102.1"/>
    </source>
</evidence>
<keyword evidence="2" id="KW-1185">Reference proteome</keyword>
<comment type="caution">
    <text evidence="1">The sequence shown here is derived from an EMBL/GenBank/DDBJ whole genome shotgun (WGS) entry which is preliminary data.</text>
</comment>
<proteinExistence type="predicted"/>
<dbReference type="OrthoDB" id="1744372at2759"/>